<dbReference type="PANTHER" id="PTHR30632:SF0">
    <property type="entry name" value="SULFATE-BINDING PROTEIN"/>
    <property type="match status" value="1"/>
</dbReference>
<dbReference type="Gene3D" id="3.40.190.10">
    <property type="entry name" value="Periplasmic binding protein-like II"/>
    <property type="match status" value="2"/>
</dbReference>
<comment type="similarity">
    <text evidence="1">Belongs to the bacterial solute-binding protein ModA family.</text>
</comment>
<organism evidence="6 7">
    <name type="scientific">Candidatus Avipropionibacterium avicola</name>
    <dbReference type="NCBI Taxonomy" id="2840701"/>
    <lineage>
        <taxon>Bacteria</taxon>
        <taxon>Bacillati</taxon>
        <taxon>Actinomycetota</taxon>
        <taxon>Actinomycetes</taxon>
        <taxon>Propionibacteriales</taxon>
        <taxon>Propionibacteriaceae</taxon>
        <taxon>Propionibacteriaceae incertae sedis</taxon>
        <taxon>Candidatus Avipropionibacterium</taxon>
    </lineage>
</organism>
<dbReference type="GO" id="GO:0015689">
    <property type="term" value="P:molybdate ion transport"/>
    <property type="evidence" value="ECO:0007669"/>
    <property type="project" value="InterPro"/>
</dbReference>
<evidence type="ECO:0000256" key="1">
    <source>
        <dbReference type="ARBA" id="ARBA00009175"/>
    </source>
</evidence>
<sequence>MKRLAVALLTVLMVAGCSQTGDDADPQAPGADPVTVFAAASLQDAFPEISDQAGIQASYSFDGSSGLVDQISGGAPADVFASADQRNMDKAVELGLIEGDPQMFATNTLVLVVPAGNPGGVTGFDSSLDGVKLVVCAEEVPCGGATVKVAEKAGLTLNPVSEESKVTDVLGKVTSGEADAGIVYATDAAAAGDEVEVIEIPGSKDEPNTYWIAVVKGAANPEGAARYIEAVTTDTTILSRYGFGPPQQ</sequence>
<dbReference type="PIRSF" id="PIRSF004846">
    <property type="entry name" value="ModA"/>
    <property type="match status" value="1"/>
</dbReference>
<dbReference type="Proteomes" id="UP000886842">
    <property type="component" value="Unassembled WGS sequence"/>
</dbReference>
<protein>
    <submittedName>
        <fullName evidence="6">Molybdate ABC transporter substrate-binding protein</fullName>
    </submittedName>
</protein>
<proteinExistence type="inferred from homology"/>
<dbReference type="SUPFAM" id="SSF53850">
    <property type="entry name" value="Periplasmic binding protein-like II"/>
    <property type="match status" value="1"/>
</dbReference>
<feature type="binding site" evidence="4">
    <location>
        <position position="64"/>
    </location>
    <ligand>
        <name>molybdate</name>
        <dbReference type="ChEBI" id="CHEBI:36264"/>
    </ligand>
</feature>
<dbReference type="InterPro" id="IPR050682">
    <property type="entry name" value="ModA/WtpA"/>
</dbReference>
<evidence type="ECO:0000256" key="3">
    <source>
        <dbReference type="ARBA" id="ARBA00022729"/>
    </source>
</evidence>
<dbReference type="PROSITE" id="PS51257">
    <property type="entry name" value="PROKAR_LIPOPROTEIN"/>
    <property type="match status" value="1"/>
</dbReference>
<dbReference type="GO" id="GO:0046872">
    <property type="term" value="F:metal ion binding"/>
    <property type="evidence" value="ECO:0007669"/>
    <property type="project" value="UniProtKB-KW"/>
</dbReference>
<name>A0A9D1GWQ1_9ACTN</name>
<dbReference type="EMBL" id="DVLP01000094">
    <property type="protein sequence ID" value="HIT74602.1"/>
    <property type="molecule type" value="Genomic_DNA"/>
</dbReference>
<evidence type="ECO:0000313" key="6">
    <source>
        <dbReference type="EMBL" id="HIT74602.1"/>
    </source>
</evidence>
<evidence type="ECO:0000256" key="4">
    <source>
        <dbReference type="PIRSR" id="PIRSR004846-1"/>
    </source>
</evidence>
<reference evidence="6" key="1">
    <citation type="submission" date="2020-10" db="EMBL/GenBank/DDBJ databases">
        <authorList>
            <person name="Gilroy R."/>
        </authorList>
    </citation>
    <scope>NUCLEOTIDE SEQUENCE</scope>
    <source>
        <strain evidence="6">ChiGjej1B1-24693</strain>
    </source>
</reference>
<keyword evidence="4" id="KW-0500">Molybdenum</keyword>
<dbReference type="Pfam" id="PF13531">
    <property type="entry name" value="SBP_bac_11"/>
    <property type="match status" value="1"/>
</dbReference>
<keyword evidence="2 4" id="KW-0479">Metal-binding</keyword>
<dbReference type="InterPro" id="IPR005950">
    <property type="entry name" value="ModA"/>
</dbReference>
<accession>A0A9D1GWQ1</accession>
<dbReference type="GO" id="GO:0030973">
    <property type="term" value="F:molybdate ion binding"/>
    <property type="evidence" value="ECO:0007669"/>
    <property type="project" value="TreeGrafter"/>
</dbReference>
<feature type="binding site" evidence="4">
    <location>
        <position position="166"/>
    </location>
    <ligand>
        <name>molybdate</name>
        <dbReference type="ChEBI" id="CHEBI:36264"/>
    </ligand>
</feature>
<feature type="signal peptide" evidence="5">
    <location>
        <begin position="1"/>
        <end position="20"/>
    </location>
</feature>
<feature type="binding site" evidence="4">
    <location>
        <position position="184"/>
    </location>
    <ligand>
        <name>molybdate</name>
        <dbReference type="ChEBI" id="CHEBI:36264"/>
    </ligand>
</feature>
<evidence type="ECO:0000256" key="2">
    <source>
        <dbReference type="ARBA" id="ARBA00022723"/>
    </source>
</evidence>
<feature type="binding site" evidence="4">
    <location>
        <position position="41"/>
    </location>
    <ligand>
        <name>molybdate</name>
        <dbReference type="ChEBI" id="CHEBI:36264"/>
    </ligand>
</feature>
<evidence type="ECO:0000313" key="7">
    <source>
        <dbReference type="Proteomes" id="UP000886842"/>
    </source>
</evidence>
<dbReference type="AlphaFoldDB" id="A0A9D1GWQ1"/>
<keyword evidence="3 5" id="KW-0732">Signal</keyword>
<reference evidence="6" key="2">
    <citation type="journal article" date="2021" name="PeerJ">
        <title>Extensive microbial diversity within the chicken gut microbiome revealed by metagenomics and culture.</title>
        <authorList>
            <person name="Gilroy R."/>
            <person name="Ravi A."/>
            <person name="Getino M."/>
            <person name="Pursley I."/>
            <person name="Horton D.L."/>
            <person name="Alikhan N.F."/>
            <person name="Baker D."/>
            <person name="Gharbi K."/>
            <person name="Hall N."/>
            <person name="Watson M."/>
            <person name="Adriaenssens E.M."/>
            <person name="Foster-Nyarko E."/>
            <person name="Jarju S."/>
            <person name="Secka A."/>
            <person name="Antonio M."/>
            <person name="Oren A."/>
            <person name="Chaudhuri R.R."/>
            <person name="La Ragione R."/>
            <person name="Hildebrand F."/>
            <person name="Pallen M.J."/>
        </authorList>
    </citation>
    <scope>NUCLEOTIDE SEQUENCE</scope>
    <source>
        <strain evidence="6">ChiGjej1B1-24693</strain>
    </source>
</reference>
<comment type="caution">
    <text evidence="6">The sequence shown here is derived from an EMBL/GenBank/DDBJ whole genome shotgun (WGS) entry which is preliminary data.</text>
</comment>
<dbReference type="NCBIfam" id="TIGR01256">
    <property type="entry name" value="modA"/>
    <property type="match status" value="1"/>
</dbReference>
<feature type="chain" id="PRO_5039731315" evidence="5">
    <location>
        <begin position="21"/>
        <end position="248"/>
    </location>
</feature>
<evidence type="ECO:0000256" key="5">
    <source>
        <dbReference type="SAM" id="SignalP"/>
    </source>
</evidence>
<gene>
    <name evidence="6" type="primary">modA</name>
    <name evidence="6" type="ORF">IAA98_03365</name>
</gene>
<dbReference type="PANTHER" id="PTHR30632">
    <property type="entry name" value="MOLYBDATE-BINDING PERIPLASMIC PROTEIN"/>
    <property type="match status" value="1"/>
</dbReference>